<dbReference type="Pfam" id="PF00675">
    <property type="entry name" value="Peptidase_M16"/>
    <property type="match status" value="1"/>
</dbReference>
<evidence type="ECO:0000256" key="10">
    <source>
        <dbReference type="ARBA" id="ARBA00029597"/>
    </source>
</evidence>
<keyword evidence="7" id="KW-0378">Hydrolase</keyword>
<dbReference type="SUPFAM" id="SSF63411">
    <property type="entry name" value="LuxS/MPP-like metallohydrolase"/>
    <property type="match status" value="4"/>
</dbReference>
<feature type="domain" description="Peptidase M16 middle/third" evidence="15">
    <location>
        <begin position="412"/>
        <end position="696"/>
    </location>
</feature>
<dbReference type="Proteomes" id="UP001154402">
    <property type="component" value="Chromosome"/>
</dbReference>
<dbReference type="KEGG" id="ctb:CTL0175"/>
<dbReference type="InterPro" id="IPR032632">
    <property type="entry name" value="Peptidase_M16_M"/>
</dbReference>
<evidence type="ECO:0000256" key="6">
    <source>
        <dbReference type="ARBA" id="ARBA00022723"/>
    </source>
</evidence>
<dbReference type="InterPro" id="IPR054734">
    <property type="entry name" value="PqqF-like_C_4"/>
</dbReference>
<dbReference type="PANTHER" id="PTHR43690:SF18">
    <property type="entry name" value="INSULIN-DEGRADING ENZYME-RELATED"/>
    <property type="match status" value="1"/>
</dbReference>
<dbReference type="InterPro" id="IPR050626">
    <property type="entry name" value="Peptidase_M16"/>
</dbReference>
<evidence type="ECO:0000256" key="3">
    <source>
        <dbReference type="ARBA" id="ARBA00012449"/>
    </source>
</evidence>
<dbReference type="InterPro" id="IPR011765">
    <property type="entry name" value="Pept_M16_N"/>
</dbReference>
<evidence type="ECO:0000256" key="1">
    <source>
        <dbReference type="ARBA" id="ARBA00002184"/>
    </source>
</evidence>
<evidence type="ECO:0000259" key="16">
    <source>
        <dbReference type="Pfam" id="PF22456"/>
    </source>
</evidence>
<feature type="domain" description="Coenzyme PQQ synthesis protein F-like C-terminal lobe" evidence="16">
    <location>
        <begin position="799"/>
        <end position="889"/>
    </location>
</feature>
<dbReference type="InterPro" id="IPR011249">
    <property type="entry name" value="Metalloenz_LuxS/M16"/>
</dbReference>
<evidence type="ECO:0000256" key="11">
    <source>
        <dbReference type="ARBA" id="ARBA00031184"/>
    </source>
</evidence>
<dbReference type="GO" id="GO:0046872">
    <property type="term" value="F:metal ion binding"/>
    <property type="evidence" value="ECO:0007669"/>
    <property type="project" value="UniProtKB-KW"/>
</dbReference>
<evidence type="ECO:0000256" key="4">
    <source>
        <dbReference type="ARBA" id="ARBA00017565"/>
    </source>
</evidence>
<comment type="similarity">
    <text evidence="2">Belongs to the peptidase M16 family.</text>
</comment>
<name>A0A0H3MCL9_CHLT2</name>
<evidence type="ECO:0000256" key="5">
    <source>
        <dbReference type="ARBA" id="ARBA00022670"/>
    </source>
</evidence>
<evidence type="ECO:0000256" key="12">
    <source>
        <dbReference type="ARBA" id="ARBA00033450"/>
    </source>
</evidence>
<proteinExistence type="inferred from homology"/>
<reference evidence="17" key="1">
    <citation type="journal article" date="2008" name="Genome Res.">
        <title>Chlamydia trachomatis: genome sequence analysis of lymphogranuloma venereum isolates.</title>
        <authorList>
            <person name="Thomson N.R."/>
            <person name="Holden M.T."/>
            <person name="Carder C."/>
            <person name="Lennard N."/>
            <person name="Lockey S.J."/>
            <person name="Marsh P."/>
            <person name="Skipp P."/>
            <person name="O'Connor C.D."/>
            <person name="Goodhead I."/>
            <person name="Norbertzcak H."/>
            <person name="Harris B."/>
            <person name="Ormond D."/>
            <person name="Rance R."/>
            <person name="Quail M.A."/>
            <person name="Parkhill J."/>
            <person name="Stephens R.S."/>
            <person name="Clarke I.N."/>
        </authorList>
    </citation>
    <scope>NUCLEOTIDE SEQUENCE [LARGE SCALE GENOMIC DNA]</scope>
    <source>
        <strain evidence="17">434/Bu</strain>
        <strain evidence="18">434/Bu / ATCC VR-902B</strain>
    </source>
</reference>
<dbReference type="Pfam" id="PF22456">
    <property type="entry name" value="PqqF-like_C_4"/>
    <property type="match status" value="1"/>
</dbReference>
<dbReference type="PATRIC" id="fig|471472.4.peg.190"/>
<feature type="domain" description="Peptidase M16 C-terminal" evidence="14">
    <location>
        <begin position="225"/>
        <end position="406"/>
    </location>
</feature>
<dbReference type="Pfam" id="PF05193">
    <property type="entry name" value="Peptidase_M16_C"/>
    <property type="match status" value="1"/>
</dbReference>
<dbReference type="EC" id="3.4.24.55" evidence="3"/>
<keyword evidence="8" id="KW-0862">Zinc</keyword>
<dbReference type="InterPro" id="IPR007863">
    <property type="entry name" value="Peptidase_M16_C"/>
</dbReference>
<dbReference type="GO" id="GO:0006508">
    <property type="term" value="P:proteolysis"/>
    <property type="evidence" value="ECO:0007669"/>
    <property type="project" value="UniProtKB-KW"/>
</dbReference>
<dbReference type="RefSeq" id="WP_009873417.1">
    <property type="nucleotide sequence ID" value="NC_010287.1"/>
</dbReference>
<evidence type="ECO:0000259" key="15">
    <source>
        <dbReference type="Pfam" id="PF16187"/>
    </source>
</evidence>
<dbReference type="Gene3D" id="3.30.830.10">
    <property type="entry name" value="Metalloenzyme, LuxS/M16 peptidase-like"/>
    <property type="match status" value="4"/>
</dbReference>
<accession>A0A0H3MCL9</accession>
<organism evidence="17">
    <name type="scientific">Chlamydia trachomatis serovar L2 (strain ATCC VR-902B / DSM 19102 / 434/Bu)</name>
    <dbReference type="NCBI Taxonomy" id="471472"/>
    <lineage>
        <taxon>Bacteria</taxon>
        <taxon>Pseudomonadati</taxon>
        <taxon>Chlamydiota</taxon>
        <taxon>Chlamydiia</taxon>
        <taxon>Chlamydiales</taxon>
        <taxon>Chlamydiaceae</taxon>
        <taxon>Chlamydia/Chlamydophila group</taxon>
        <taxon>Chlamydia</taxon>
    </lineage>
</organism>
<comment type="function">
    <text evidence="1">Endopeptidase that degrades small peptides of less than 7 kDa, such as glucagon and insulin.</text>
</comment>
<dbReference type="Pfam" id="PF16187">
    <property type="entry name" value="Peptidase_M16_M"/>
    <property type="match status" value="1"/>
</dbReference>
<dbReference type="HOGENOM" id="CLU_004639_1_1_0"/>
<sequence length="956" mass="108365">MDNHLPVINDPTNDPKNMKRSLSLLLLCIPSFLTACSKSFQTIRDENPLTILTPALADQKIAKILCPNGLSLMIVSSPHAAESGAALVVKTGNNADPVEFPGLAHFTEHCVFLGNEKYPEPSGFPAFLSTHGGIYNAFTYPDKTCFLFSVNNADLDNALDQFVHLFIQPLFRQEDLNKEVHAVEQEFAMHPTKDSRRMHRIQQLIAPKNHPLKRFGCGNLSTLNSVTTQDMQTWFATHYSPENMAAIVYTTAPLDTAVPYIASLFSEIPISAQYTPQKPFPKTQDTTALNKLFINKAVEPSPQLAIYWHFYDAPQSLQGWAQSLISILSSEKENSLVALLKKEQLITEMEAELYSTSHNTQDFEILYKLTNKGEREYQRVLQLTFAFLDYVRHERLPAYSLPEIQKINSLEYTYSTQTELFSTLSRMVPNFTSEPLATYPYRSLVYPEYSQEDEQTFATFLADPQQARYILSATLPSSWENADEFYDPIFDDTFYEKPLDFTPIQDSSSLGFAFPNPNKFIPQTVQLLSQKKQHEGFAFSPQLTYDQNAITLYTCEDSFYTIPKIAMELRIRSPQIQRTDVRSLVLRDLYSLLANETLIKRYDDALKAGMTFAVSPGATGVDLSLLGYTETSPVLINALLSSLRDLPVEESLFLYYKDQLSEQYQKNLIACPIRAGLNKLYSQILVDTVSLEDKLNTLNTLSYEEFANFTNKLLQELAVESLALGTLSAQDLSNLLSTLSNFAEASSPYAAPSYYPQRKPLSSTKLSFQYPLSGNGMLLLEQNEDPHQYKDSVATSMLLSWIHNLYFSDLRTEQQLGYMVGSKYLEFAETPCGLFYIRSNNYSPEELVHRTQLFIQKIATDPESAGLSEEIFEQLRETYIQSILLPSSTPLAMAKKLFSIAFETKKQDFSRPDQKIAAARSMDYSYFKKYCEEFLSQKFGPEIQLLVYGANSSQEK</sequence>
<dbReference type="GO" id="GO:0004222">
    <property type="term" value="F:metalloendopeptidase activity"/>
    <property type="evidence" value="ECO:0007669"/>
    <property type="project" value="UniProtKB-EC"/>
</dbReference>
<evidence type="ECO:0000256" key="7">
    <source>
        <dbReference type="ARBA" id="ARBA00022801"/>
    </source>
</evidence>
<feature type="domain" description="Peptidase M16 N-terminal" evidence="13">
    <location>
        <begin position="75"/>
        <end position="197"/>
    </location>
</feature>
<gene>
    <name evidence="17" type="primary">ptr</name>
    <name evidence="17" type="ordered locus">CTL0175</name>
</gene>
<dbReference type="PANTHER" id="PTHR43690">
    <property type="entry name" value="NARDILYSIN"/>
    <property type="match status" value="1"/>
</dbReference>
<evidence type="ECO:0000313" key="17">
    <source>
        <dbReference type="EMBL" id="CAP03620.1"/>
    </source>
</evidence>
<dbReference type="AlphaFoldDB" id="A0A0H3MCL9"/>
<protein>
    <recommendedName>
        <fullName evidence="4">Protease 3</fullName>
        <ecNumber evidence="3">3.4.24.55</ecNumber>
    </recommendedName>
    <alternativeName>
        <fullName evidence="12">Pitrilysin</fullName>
    </alternativeName>
    <alternativeName>
        <fullName evidence="11">Protease III</fullName>
    </alternativeName>
    <alternativeName>
        <fullName evidence="10">Protease pi</fullName>
    </alternativeName>
</protein>
<evidence type="ECO:0000259" key="13">
    <source>
        <dbReference type="Pfam" id="PF00675"/>
    </source>
</evidence>
<evidence type="ECO:0000259" key="14">
    <source>
        <dbReference type="Pfam" id="PF05193"/>
    </source>
</evidence>
<evidence type="ECO:0000256" key="2">
    <source>
        <dbReference type="ARBA" id="ARBA00007261"/>
    </source>
</evidence>
<keyword evidence="9" id="KW-0482">Metalloprotease</keyword>
<evidence type="ECO:0000256" key="9">
    <source>
        <dbReference type="ARBA" id="ARBA00023049"/>
    </source>
</evidence>
<evidence type="ECO:0000256" key="8">
    <source>
        <dbReference type="ARBA" id="ARBA00022833"/>
    </source>
</evidence>
<dbReference type="EMBL" id="AM884176">
    <property type="protein sequence ID" value="CAP03620.1"/>
    <property type="molecule type" value="Genomic_DNA"/>
</dbReference>
<keyword evidence="5" id="KW-0645">Protease</keyword>
<keyword evidence="6" id="KW-0479">Metal-binding</keyword>
<evidence type="ECO:0000313" key="18">
    <source>
        <dbReference type="Proteomes" id="UP000000795"/>
    </source>
</evidence>